<organism evidence="2 4">
    <name type="scientific">Ligilactobacillus agilis</name>
    <dbReference type="NCBI Taxonomy" id="1601"/>
    <lineage>
        <taxon>Bacteria</taxon>
        <taxon>Bacillati</taxon>
        <taxon>Bacillota</taxon>
        <taxon>Bacilli</taxon>
        <taxon>Lactobacillales</taxon>
        <taxon>Lactobacillaceae</taxon>
        <taxon>Ligilactobacillus</taxon>
    </lineage>
</organism>
<dbReference type="Proteomes" id="UP000234579">
    <property type="component" value="Unassembled WGS sequence"/>
</dbReference>
<gene>
    <name evidence="2" type="ORF">CYR79_02845</name>
    <name evidence="3" type="ORF">N4562_02015</name>
</gene>
<dbReference type="AlphaFoldDB" id="A0A2I2ACI3"/>
<keyword evidence="1" id="KW-1133">Transmembrane helix</keyword>
<reference evidence="3" key="3">
    <citation type="submission" date="2022-09" db="EMBL/GenBank/DDBJ databases">
        <title>Complete genome of Ligilactobacillus agilis AM_LB6, isolated from chicken feces.</title>
        <authorList>
            <person name="den Bakker H.C."/>
            <person name="Mann A."/>
        </authorList>
    </citation>
    <scope>NUCLEOTIDE SEQUENCE</scope>
    <source>
        <strain evidence="3">AM_LB6</strain>
    </source>
</reference>
<reference evidence="2" key="1">
    <citation type="submission" date="2017-12" db="EMBL/GenBank/DDBJ databases">
        <authorList>
            <person name="Hurst M.R.H."/>
        </authorList>
    </citation>
    <scope>NUCLEOTIDE SEQUENCE [LARGE SCALE GENOMIC DNA]</scope>
    <source>
        <strain evidence="2">268A</strain>
    </source>
</reference>
<dbReference type="Proteomes" id="UP001058429">
    <property type="component" value="Chromosome"/>
</dbReference>
<name>A0A2I2ACI3_9LACO</name>
<dbReference type="GeneID" id="75136590"/>
<accession>A0A2I2ACI3</accession>
<feature type="transmembrane region" description="Helical" evidence="1">
    <location>
        <begin position="66"/>
        <end position="84"/>
    </location>
</feature>
<evidence type="ECO:0000256" key="1">
    <source>
        <dbReference type="SAM" id="Phobius"/>
    </source>
</evidence>
<dbReference type="EMBL" id="CP104396">
    <property type="protein sequence ID" value="UXC63841.1"/>
    <property type="molecule type" value="Genomic_DNA"/>
</dbReference>
<proteinExistence type="predicted"/>
<reference evidence="4" key="2">
    <citation type="submission" date="2017-12" db="EMBL/GenBank/DDBJ databases">
        <authorList>
            <person name="Christensen H."/>
        </authorList>
    </citation>
    <scope>NUCLEOTIDE SEQUENCE [LARGE SCALE GENOMIC DNA]</scope>
    <source>
        <strain evidence="4">268A</strain>
    </source>
</reference>
<evidence type="ECO:0000313" key="4">
    <source>
        <dbReference type="Proteomes" id="UP000234579"/>
    </source>
</evidence>
<evidence type="ECO:0000313" key="2">
    <source>
        <dbReference type="EMBL" id="PLA77086.1"/>
    </source>
</evidence>
<sequence>MFNKKKKTDKKDKLLADYEPQLISRDEAQFRFFTVLFYYCTKFFILLGIVQLFLWVGLKCKFDVTGLYPLWVTITFYAIVYIFLRIADKILDICNPYRRTLAEWKADDEYNNQHK</sequence>
<protein>
    <submittedName>
        <fullName evidence="2">Uncharacterized protein</fullName>
    </submittedName>
</protein>
<keyword evidence="1" id="KW-0812">Transmembrane</keyword>
<evidence type="ECO:0000313" key="3">
    <source>
        <dbReference type="EMBL" id="UXC63841.1"/>
    </source>
</evidence>
<dbReference type="RefSeq" id="WP_101811437.1">
    <property type="nucleotide sequence ID" value="NZ_CAJTQW010000004.1"/>
</dbReference>
<keyword evidence="1" id="KW-0472">Membrane</keyword>
<feature type="transmembrane region" description="Helical" evidence="1">
    <location>
        <begin position="32"/>
        <end position="54"/>
    </location>
</feature>
<dbReference type="EMBL" id="PKGI01000014">
    <property type="protein sequence ID" value="PLA77086.1"/>
    <property type="molecule type" value="Genomic_DNA"/>
</dbReference>